<evidence type="ECO:0000313" key="2">
    <source>
        <dbReference type="Proteomes" id="UP000036513"/>
    </source>
</evidence>
<dbReference type="PATRIC" id="fig|37916.4.peg.5940"/>
<accession>A0A0J6VK26</accession>
<dbReference type="AlphaFoldDB" id="A0A0J6VK26"/>
<comment type="caution">
    <text evidence="1">The sequence shown here is derived from an EMBL/GenBank/DDBJ whole genome shotgun (WGS) entry which is preliminary data.</text>
</comment>
<evidence type="ECO:0000313" key="1">
    <source>
        <dbReference type="EMBL" id="KMO69808.1"/>
    </source>
</evidence>
<gene>
    <name evidence="1" type="ORF">MCHLDSM_05920</name>
</gene>
<name>A0A0J6VK26_9MYCO</name>
<organism evidence="1 2">
    <name type="scientific">Mycolicibacterium chlorophenolicum</name>
    <dbReference type="NCBI Taxonomy" id="37916"/>
    <lineage>
        <taxon>Bacteria</taxon>
        <taxon>Bacillati</taxon>
        <taxon>Actinomycetota</taxon>
        <taxon>Actinomycetes</taxon>
        <taxon>Mycobacteriales</taxon>
        <taxon>Mycobacteriaceae</taxon>
        <taxon>Mycolicibacterium</taxon>
    </lineage>
</organism>
<protein>
    <submittedName>
        <fullName evidence="1">Uncharacterized protein</fullName>
    </submittedName>
</protein>
<keyword evidence="2" id="KW-1185">Reference proteome</keyword>
<dbReference type="RefSeq" id="WP_131722702.1">
    <property type="nucleotide sequence ID" value="NZ_JYNL01000065.1"/>
</dbReference>
<dbReference type="EMBL" id="JYNL01000065">
    <property type="protein sequence ID" value="KMO69808.1"/>
    <property type="molecule type" value="Genomic_DNA"/>
</dbReference>
<sequence>MTDLTNVIDSPDRASVIAHMLLRLAPQPAPEPWPTYAEPVLAALLYAASPLDTGRGIDWVHAILTASAEQDLSAAVDAAGARGDARWLRRYDGLDERQRQCVIVTMCQAITPWLQRPHQEAS</sequence>
<proteinExistence type="predicted"/>
<reference evidence="1 2" key="1">
    <citation type="journal article" date="2015" name="Genome Biol. Evol.">
        <title>Characterization of Three Mycobacterium spp. with Potential Use in Bioremediation by Genome Sequencing and Comparative Genomics.</title>
        <authorList>
            <person name="Das S."/>
            <person name="Pettersson B.M."/>
            <person name="Behra P.R."/>
            <person name="Ramesh M."/>
            <person name="Dasgupta S."/>
            <person name="Bhattacharya A."/>
            <person name="Kirsebom L.A."/>
        </authorList>
    </citation>
    <scope>NUCLEOTIDE SEQUENCE [LARGE SCALE GENOMIC DNA]</scope>
    <source>
        <strain evidence="1 2">DSM 43826</strain>
    </source>
</reference>
<dbReference type="Proteomes" id="UP000036513">
    <property type="component" value="Unassembled WGS sequence"/>
</dbReference>
<dbReference type="STRING" id="37916.MCHLDSM_05920"/>